<feature type="non-terminal residue" evidence="1">
    <location>
        <position position="1"/>
    </location>
</feature>
<evidence type="ECO:0000313" key="2">
    <source>
        <dbReference type="Proteomes" id="UP001154282"/>
    </source>
</evidence>
<dbReference type="EMBL" id="CAMGYJ010000004">
    <property type="protein sequence ID" value="CAI0398467.1"/>
    <property type="molecule type" value="Genomic_DNA"/>
</dbReference>
<proteinExistence type="predicted"/>
<organism evidence="1 2">
    <name type="scientific">Linum tenue</name>
    <dbReference type="NCBI Taxonomy" id="586396"/>
    <lineage>
        <taxon>Eukaryota</taxon>
        <taxon>Viridiplantae</taxon>
        <taxon>Streptophyta</taxon>
        <taxon>Embryophyta</taxon>
        <taxon>Tracheophyta</taxon>
        <taxon>Spermatophyta</taxon>
        <taxon>Magnoliopsida</taxon>
        <taxon>eudicotyledons</taxon>
        <taxon>Gunneridae</taxon>
        <taxon>Pentapetalae</taxon>
        <taxon>rosids</taxon>
        <taxon>fabids</taxon>
        <taxon>Malpighiales</taxon>
        <taxon>Linaceae</taxon>
        <taxon>Linum</taxon>
    </lineage>
</organism>
<dbReference type="Proteomes" id="UP001154282">
    <property type="component" value="Unassembled WGS sequence"/>
</dbReference>
<protein>
    <submittedName>
        <fullName evidence="1">Uncharacterized protein</fullName>
    </submittedName>
</protein>
<evidence type="ECO:0000313" key="1">
    <source>
        <dbReference type="EMBL" id="CAI0398467.1"/>
    </source>
</evidence>
<keyword evidence="2" id="KW-1185">Reference proteome</keyword>
<reference evidence="1" key="1">
    <citation type="submission" date="2022-08" db="EMBL/GenBank/DDBJ databases">
        <authorList>
            <person name="Gutierrez-Valencia J."/>
        </authorList>
    </citation>
    <scope>NUCLEOTIDE SEQUENCE</scope>
</reference>
<comment type="caution">
    <text evidence="1">The sequence shown here is derived from an EMBL/GenBank/DDBJ whole genome shotgun (WGS) entry which is preliminary data.</text>
</comment>
<name>A0AAV0IND4_9ROSI</name>
<accession>A0AAV0IND4</accession>
<sequence length="74" mass="8200">SIERFKARLVANLLHGSTWSLVNLLFLIVDPSLPCRTVSISPGVFLRCFFGRPGTSLKAGERTNTTEVRPVLRS</sequence>
<dbReference type="AlphaFoldDB" id="A0AAV0IND4"/>
<gene>
    <name evidence="1" type="ORF">LITE_LOCUS9913</name>
</gene>